<sequence>MNLAPDPTAFRSELAAKACDRFIERMGDHFEAEGMPRISGRLFGLMLVEVGPISFSELAERLGVSRASISTNSRLLERDGLIERVRHDGERRDFFRLSDQPFVNMIRGVAARMRETSELVEQTCADFPDHGDGCGRIAATRHFFTEMISTLEALAVRLAAEAPIVRASHGDVQR</sequence>
<organism evidence="5 6">
    <name type="scientific">Fulvimarina manganoxydans</name>
    <dbReference type="NCBI Taxonomy" id="937218"/>
    <lineage>
        <taxon>Bacteria</taxon>
        <taxon>Pseudomonadati</taxon>
        <taxon>Pseudomonadota</taxon>
        <taxon>Alphaproteobacteria</taxon>
        <taxon>Hyphomicrobiales</taxon>
        <taxon>Aurantimonadaceae</taxon>
        <taxon>Fulvimarina</taxon>
    </lineage>
</organism>
<evidence type="ECO:0000256" key="3">
    <source>
        <dbReference type="ARBA" id="ARBA00023163"/>
    </source>
</evidence>
<gene>
    <name evidence="5" type="ORF">SAMN06297251_101373</name>
</gene>
<dbReference type="CDD" id="cd00090">
    <property type="entry name" value="HTH_ARSR"/>
    <property type="match status" value="1"/>
</dbReference>
<dbReference type="AlphaFoldDB" id="A0A1W1YKM4"/>
<dbReference type="InterPro" id="IPR036390">
    <property type="entry name" value="WH_DNA-bd_sf"/>
</dbReference>
<dbReference type="InterPro" id="IPR036388">
    <property type="entry name" value="WH-like_DNA-bd_sf"/>
</dbReference>
<dbReference type="EMBL" id="FWXR01000001">
    <property type="protein sequence ID" value="SMC36278.1"/>
    <property type="molecule type" value="Genomic_DNA"/>
</dbReference>
<reference evidence="5 6" key="1">
    <citation type="submission" date="2017-04" db="EMBL/GenBank/DDBJ databases">
        <authorList>
            <person name="Afonso C.L."/>
            <person name="Miller P.J."/>
            <person name="Scott M.A."/>
            <person name="Spackman E."/>
            <person name="Goraichik I."/>
            <person name="Dimitrov K.M."/>
            <person name="Suarez D.L."/>
            <person name="Swayne D.E."/>
        </authorList>
    </citation>
    <scope>NUCLEOTIDE SEQUENCE [LARGE SCALE GENOMIC DNA]</scope>
    <source>
        <strain evidence="5 6">CGMCC 1.10972</strain>
    </source>
</reference>
<keyword evidence="2 5" id="KW-0238">DNA-binding</keyword>
<evidence type="ECO:0000256" key="1">
    <source>
        <dbReference type="ARBA" id="ARBA00023015"/>
    </source>
</evidence>
<accession>A0A1W1YKM4</accession>
<keyword evidence="6" id="KW-1185">Reference proteome</keyword>
<evidence type="ECO:0000313" key="6">
    <source>
        <dbReference type="Proteomes" id="UP000192656"/>
    </source>
</evidence>
<dbReference type="PANTHER" id="PTHR38465:SF2">
    <property type="entry name" value="HTH-TYPE TRANSCRIPTIONAL REGULATOR MMPR5"/>
    <property type="match status" value="1"/>
</dbReference>
<dbReference type="Pfam" id="PF12802">
    <property type="entry name" value="MarR_2"/>
    <property type="match status" value="1"/>
</dbReference>
<dbReference type="GO" id="GO:0003677">
    <property type="term" value="F:DNA binding"/>
    <property type="evidence" value="ECO:0007669"/>
    <property type="project" value="UniProtKB-KW"/>
</dbReference>
<dbReference type="Gene3D" id="1.10.10.10">
    <property type="entry name" value="Winged helix-like DNA-binding domain superfamily/Winged helix DNA-binding domain"/>
    <property type="match status" value="1"/>
</dbReference>
<keyword evidence="1" id="KW-0805">Transcription regulation</keyword>
<dbReference type="PANTHER" id="PTHR38465">
    <property type="entry name" value="HTH-TYPE TRANSCRIPTIONAL REGULATOR MJ1563-RELATED"/>
    <property type="match status" value="1"/>
</dbReference>
<evidence type="ECO:0000259" key="4">
    <source>
        <dbReference type="Pfam" id="PF12802"/>
    </source>
</evidence>
<dbReference type="SUPFAM" id="SSF46785">
    <property type="entry name" value="Winged helix' DNA-binding domain"/>
    <property type="match status" value="1"/>
</dbReference>
<dbReference type="InterPro" id="IPR011991">
    <property type="entry name" value="ArsR-like_HTH"/>
</dbReference>
<evidence type="ECO:0000256" key="2">
    <source>
        <dbReference type="ARBA" id="ARBA00023125"/>
    </source>
</evidence>
<dbReference type="InterPro" id="IPR000835">
    <property type="entry name" value="HTH_MarR-typ"/>
</dbReference>
<feature type="domain" description="HTH marR-type" evidence="4">
    <location>
        <begin position="45"/>
        <end position="92"/>
    </location>
</feature>
<dbReference type="RefSeq" id="WP_084408248.1">
    <property type="nucleotide sequence ID" value="NZ_FWXR01000001.1"/>
</dbReference>
<protein>
    <submittedName>
        <fullName evidence="5">DNA-binding transcriptional regulator GbsR, MarR family</fullName>
    </submittedName>
</protein>
<dbReference type="InterPro" id="IPR052362">
    <property type="entry name" value="HTH-GbsR_regulator"/>
</dbReference>
<name>A0A1W1YKM4_9HYPH</name>
<dbReference type="GO" id="GO:0003700">
    <property type="term" value="F:DNA-binding transcription factor activity"/>
    <property type="evidence" value="ECO:0007669"/>
    <property type="project" value="InterPro"/>
</dbReference>
<dbReference type="Proteomes" id="UP000192656">
    <property type="component" value="Unassembled WGS sequence"/>
</dbReference>
<dbReference type="STRING" id="937218.SAMN06297251_101373"/>
<keyword evidence="3" id="KW-0804">Transcription</keyword>
<proteinExistence type="predicted"/>
<evidence type="ECO:0000313" key="5">
    <source>
        <dbReference type="EMBL" id="SMC36278.1"/>
    </source>
</evidence>